<accession>A0A923LG74</accession>
<dbReference type="Proteomes" id="UP000652477">
    <property type="component" value="Unassembled WGS sequence"/>
</dbReference>
<dbReference type="RefSeq" id="WP_186874769.1">
    <property type="nucleotide sequence ID" value="NZ_JACOPF010000001.1"/>
</dbReference>
<comment type="caution">
    <text evidence="1">The sequence shown here is derived from an EMBL/GenBank/DDBJ whole genome shotgun (WGS) entry which is preliminary data.</text>
</comment>
<evidence type="ECO:0000313" key="2">
    <source>
        <dbReference type="Proteomes" id="UP000652477"/>
    </source>
</evidence>
<reference evidence="1" key="1">
    <citation type="submission" date="2020-08" db="EMBL/GenBank/DDBJ databases">
        <title>Genome public.</title>
        <authorList>
            <person name="Liu C."/>
            <person name="Sun Q."/>
        </authorList>
    </citation>
    <scope>NUCLEOTIDE SEQUENCE</scope>
    <source>
        <strain evidence="1">NSJ-55</strain>
    </source>
</reference>
<dbReference type="EMBL" id="JACOPF010000001">
    <property type="protein sequence ID" value="MBC5688135.1"/>
    <property type="molecule type" value="Genomic_DNA"/>
</dbReference>
<keyword evidence="2" id="KW-1185">Reference proteome</keyword>
<sequence>MAKGTVVVDDIPVICAECRRASIKGDNLFCEEKQRTIYNAKPDWCPIKPIPQRKDYRGPEALDGMFMSTRARQAIDKAGKIG</sequence>
<organism evidence="1 2">
    <name type="scientific">Mediterraneibacter hominis</name>
    <dbReference type="NCBI Taxonomy" id="2763054"/>
    <lineage>
        <taxon>Bacteria</taxon>
        <taxon>Bacillati</taxon>
        <taxon>Bacillota</taxon>
        <taxon>Clostridia</taxon>
        <taxon>Lachnospirales</taxon>
        <taxon>Lachnospiraceae</taxon>
        <taxon>Mediterraneibacter</taxon>
    </lineage>
</organism>
<gene>
    <name evidence="1" type="ORF">H8S37_04200</name>
</gene>
<evidence type="ECO:0000313" key="1">
    <source>
        <dbReference type="EMBL" id="MBC5688135.1"/>
    </source>
</evidence>
<protein>
    <submittedName>
        <fullName evidence="1">Uncharacterized protein</fullName>
    </submittedName>
</protein>
<proteinExistence type="predicted"/>
<dbReference type="AlphaFoldDB" id="A0A923LG74"/>
<name>A0A923LG74_9FIRM</name>